<keyword evidence="1" id="KW-0547">Nucleotide-binding</keyword>
<dbReference type="EMBL" id="UOEU01000946">
    <property type="protein sequence ID" value="VAW42739.1"/>
    <property type="molecule type" value="Genomic_DNA"/>
</dbReference>
<dbReference type="FunFam" id="3.40.50.300:FF:001447">
    <property type="entry name" value="Ras-related protein Rab-1B"/>
    <property type="match status" value="1"/>
</dbReference>
<proteinExistence type="predicted"/>
<dbReference type="PANTHER" id="PTHR47977">
    <property type="entry name" value="RAS-RELATED PROTEIN RAB"/>
    <property type="match status" value="1"/>
</dbReference>
<dbReference type="AlphaFoldDB" id="A0A3B0W0F6"/>
<dbReference type="SMART" id="SM00175">
    <property type="entry name" value="RAB"/>
    <property type="match status" value="1"/>
</dbReference>
<evidence type="ECO:0008006" key="4">
    <source>
        <dbReference type="Google" id="ProtNLM"/>
    </source>
</evidence>
<organism evidence="3">
    <name type="scientific">hydrothermal vent metagenome</name>
    <dbReference type="NCBI Taxonomy" id="652676"/>
    <lineage>
        <taxon>unclassified sequences</taxon>
        <taxon>metagenomes</taxon>
        <taxon>ecological metagenomes</taxon>
    </lineage>
</organism>
<sequence length="167" mass="19217">MKIIQKKICLLGDFYVGKTSLIRRFVEERFDENYLSTIGVHLSRKRLTRDEHFLDFFIWDLVGGEDFGEIGVNYLRGAAGAIIVCDLTRPETLPFLDYYAKEMLAVNDKASLLFVANKVDLEQECTVVESDLLDIIKPYSDQYFLTSAKTGQNVTQVFEQLADWIEQ</sequence>
<dbReference type="SMART" id="SM00173">
    <property type="entry name" value="RAS"/>
    <property type="match status" value="1"/>
</dbReference>
<dbReference type="GO" id="GO:0003924">
    <property type="term" value="F:GTPase activity"/>
    <property type="evidence" value="ECO:0007669"/>
    <property type="project" value="InterPro"/>
</dbReference>
<dbReference type="Gene3D" id="3.40.50.300">
    <property type="entry name" value="P-loop containing nucleotide triphosphate hydrolases"/>
    <property type="match status" value="1"/>
</dbReference>
<dbReference type="GO" id="GO:0005525">
    <property type="term" value="F:GTP binding"/>
    <property type="evidence" value="ECO:0007669"/>
    <property type="project" value="UniProtKB-KW"/>
</dbReference>
<protein>
    <recommendedName>
        <fullName evidence="4">Mll3243 protein</fullName>
    </recommendedName>
</protein>
<dbReference type="InterPro" id="IPR027417">
    <property type="entry name" value="P-loop_NTPase"/>
</dbReference>
<dbReference type="CDD" id="cd00154">
    <property type="entry name" value="Rab"/>
    <property type="match status" value="1"/>
</dbReference>
<dbReference type="PRINTS" id="PR00449">
    <property type="entry name" value="RASTRNSFRMNG"/>
</dbReference>
<evidence type="ECO:0000256" key="2">
    <source>
        <dbReference type="ARBA" id="ARBA00023134"/>
    </source>
</evidence>
<reference evidence="3" key="1">
    <citation type="submission" date="2018-06" db="EMBL/GenBank/DDBJ databases">
        <authorList>
            <person name="Zhirakovskaya E."/>
        </authorList>
    </citation>
    <scope>NUCLEOTIDE SEQUENCE</scope>
</reference>
<name>A0A3B0W0F6_9ZZZZ</name>
<dbReference type="SMART" id="SM00174">
    <property type="entry name" value="RHO"/>
    <property type="match status" value="1"/>
</dbReference>
<gene>
    <name evidence="3" type="ORF">MNBD_CHLOROFLEXI01-167</name>
</gene>
<dbReference type="PROSITE" id="PS51419">
    <property type="entry name" value="RAB"/>
    <property type="match status" value="1"/>
</dbReference>
<dbReference type="SUPFAM" id="SSF52540">
    <property type="entry name" value="P-loop containing nucleoside triphosphate hydrolases"/>
    <property type="match status" value="1"/>
</dbReference>
<dbReference type="InterPro" id="IPR050227">
    <property type="entry name" value="Rab"/>
</dbReference>
<evidence type="ECO:0000256" key="1">
    <source>
        <dbReference type="ARBA" id="ARBA00022741"/>
    </source>
</evidence>
<dbReference type="Pfam" id="PF00071">
    <property type="entry name" value="Ras"/>
    <property type="match status" value="1"/>
</dbReference>
<evidence type="ECO:0000313" key="3">
    <source>
        <dbReference type="EMBL" id="VAW42739.1"/>
    </source>
</evidence>
<accession>A0A3B0W0F6</accession>
<dbReference type="NCBIfam" id="TIGR00231">
    <property type="entry name" value="small_GTP"/>
    <property type="match status" value="1"/>
</dbReference>
<dbReference type="InterPro" id="IPR001806">
    <property type="entry name" value="Small_GTPase"/>
</dbReference>
<dbReference type="InterPro" id="IPR005225">
    <property type="entry name" value="Small_GTP-bd"/>
</dbReference>
<keyword evidence="2" id="KW-0342">GTP-binding</keyword>